<evidence type="ECO:0008006" key="3">
    <source>
        <dbReference type="Google" id="ProtNLM"/>
    </source>
</evidence>
<dbReference type="AlphaFoldDB" id="A0A1V1NYI2"/>
<dbReference type="EMBL" id="ATBP01001281">
    <property type="protein sequence ID" value="ETR67640.1"/>
    <property type="molecule type" value="Genomic_DNA"/>
</dbReference>
<accession>A0A1V1NYI2</accession>
<organism evidence="1 2">
    <name type="scientific">Candidatus Magnetoglobus multicellularis str. Araruama</name>
    <dbReference type="NCBI Taxonomy" id="890399"/>
    <lineage>
        <taxon>Bacteria</taxon>
        <taxon>Pseudomonadati</taxon>
        <taxon>Thermodesulfobacteriota</taxon>
        <taxon>Desulfobacteria</taxon>
        <taxon>Desulfobacterales</taxon>
        <taxon>Desulfobacteraceae</taxon>
        <taxon>Candidatus Magnetoglobus</taxon>
    </lineage>
</organism>
<gene>
    <name evidence="1" type="ORF">OMM_05035</name>
</gene>
<name>A0A1V1NYI2_9BACT</name>
<dbReference type="Pfam" id="PF17963">
    <property type="entry name" value="Big_9"/>
    <property type="match status" value="3"/>
</dbReference>
<evidence type="ECO:0000313" key="2">
    <source>
        <dbReference type="Proteomes" id="UP000189670"/>
    </source>
</evidence>
<dbReference type="NCBIfam" id="NF012211">
    <property type="entry name" value="tand_rpt_95"/>
    <property type="match status" value="3"/>
</dbReference>
<evidence type="ECO:0000313" key="1">
    <source>
        <dbReference type="EMBL" id="ETR67640.1"/>
    </source>
</evidence>
<sequence>MNFNGLAWSDPIYHNVVEAVSAQRMGSLLEHSDYELIYGTGIRGEISLGVHTNNDILTTSGEIISIQFNFIGNETASSPLAFKQFLLNEQPADGGFFVDNHLSSHVEVALENDVPTLYHTEPQGPSPIGVIPDQITHEDTAIHSIPFTTLAGCNADLIIDTSDASLIALDNVSYTCMSDTFYISLTPATDQSGTALMTITVIDEENLASSTSFEISVWSVNDPPVAIGAEFFTTENQDISGGLDSFDKDGVILSYTIVSHPSKGSVTMHNNGQFTYHPDLNQYGEDAFEYVVYDDLNGCSNTARVKISITAINSPPVAHSKDVIVDEDKHIYIKLIATDPDNDHLTYHLLNLPSHGKVSQITNTVLYTPDVNYYGPDGFTYQVNDGLKDSEIASIMITVYPEDDPPQANPQQVATTENMPMDITLTGFSPDNKPLTFEITEPPMHGILSQSTPYLTYTPDTDFNGTDAFKFIVNDGQFDSSPASFSITVHPSDTYVLNILGTGHGTIKINSVSVLLPWESRFQRDQQVCFEAVPDSDWQFINWTGDLQSSENPSCITMNKTKALLPTW</sequence>
<comment type="caution">
    <text evidence="1">The sequence shown here is derived from an EMBL/GenBank/DDBJ whole genome shotgun (WGS) entry which is preliminary data.</text>
</comment>
<protein>
    <recommendedName>
        <fullName evidence="3">Bacterial repeat domain-containing protein</fullName>
    </recommendedName>
</protein>
<proteinExistence type="predicted"/>
<reference evidence="2" key="1">
    <citation type="submission" date="2012-11" db="EMBL/GenBank/DDBJ databases">
        <authorList>
            <person name="Lucero-Rivera Y.E."/>
            <person name="Tovar-Ramirez D."/>
        </authorList>
    </citation>
    <scope>NUCLEOTIDE SEQUENCE [LARGE SCALE GENOMIC DNA]</scope>
    <source>
        <strain evidence="2">Araruama</strain>
    </source>
</reference>
<dbReference type="Gene3D" id="2.60.40.2810">
    <property type="match status" value="3"/>
</dbReference>
<dbReference type="Proteomes" id="UP000189670">
    <property type="component" value="Unassembled WGS sequence"/>
</dbReference>